<evidence type="ECO:0000313" key="3">
    <source>
        <dbReference type="Proteomes" id="UP000011115"/>
    </source>
</evidence>
<dbReference type="EnsemblPlants" id="PGSC0003DMT400061006">
    <property type="protein sequence ID" value="PGSC0003DMT400061006"/>
    <property type="gene ID" value="PGSC0003DMG400023735"/>
</dbReference>
<name>M1C6V9_SOLTU</name>
<dbReference type="InParanoid" id="M1C6V9"/>
<dbReference type="Gramene" id="PGSC0003DMT400061006">
    <property type="protein sequence ID" value="PGSC0003DMT400061006"/>
    <property type="gene ID" value="PGSC0003DMG400023735"/>
</dbReference>
<reference evidence="3" key="1">
    <citation type="journal article" date="2011" name="Nature">
        <title>Genome sequence and analysis of the tuber crop potato.</title>
        <authorList>
            <consortium name="The Potato Genome Sequencing Consortium"/>
        </authorList>
    </citation>
    <scope>NUCLEOTIDE SEQUENCE [LARGE SCALE GENOMIC DNA]</scope>
    <source>
        <strain evidence="3">cv. DM1-3 516 R44</strain>
    </source>
</reference>
<feature type="region of interest" description="Disordered" evidence="1">
    <location>
        <begin position="23"/>
        <end position="46"/>
    </location>
</feature>
<organism evidence="2 3">
    <name type="scientific">Solanum tuberosum</name>
    <name type="common">Potato</name>
    <dbReference type="NCBI Taxonomy" id="4113"/>
    <lineage>
        <taxon>Eukaryota</taxon>
        <taxon>Viridiplantae</taxon>
        <taxon>Streptophyta</taxon>
        <taxon>Embryophyta</taxon>
        <taxon>Tracheophyta</taxon>
        <taxon>Spermatophyta</taxon>
        <taxon>Magnoliopsida</taxon>
        <taxon>eudicotyledons</taxon>
        <taxon>Gunneridae</taxon>
        <taxon>Pentapetalae</taxon>
        <taxon>asterids</taxon>
        <taxon>lamiids</taxon>
        <taxon>Solanales</taxon>
        <taxon>Solanaceae</taxon>
        <taxon>Solanoideae</taxon>
        <taxon>Solaneae</taxon>
        <taxon>Solanum</taxon>
    </lineage>
</organism>
<sequence length="67" mass="7225">MKHSIEGNPTSFASRHSLYRLRSASLPSQGSGKELHTLYTPQNPNLGGKVGIDSTLAIKGRPCFNSL</sequence>
<dbReference type="PaxDb" id="4113-PGSC0003DMT400061006"/>
<accession>M1C6V9</accession>
<evidence type="ECO:0000256" key="1">
    <source>
        <dbReference type="SAM" id="MobiDB-lite"/>
    </source>
</evidence>
<dbReference type="Proteomes" id="UP000011115">
    <property type="component" value="Unassembled WGS sequence"/>
</dbReference>
<reference evidence="2" key="2">
    <citation type="submission" date="2015-06" db="UniProtKB">
        <authorList>
            <consortium name="EnsemblPlants"/>
        </authorList>
    </citation>
    <scope>IDENTIFICATION</scope>
    <source>
        <strain evidence="2">DM1-3 516 R44</strain>
    </source>
</reference>
<dbReference type="AlphaFoldDB" id="M1C6V9"/>
<proteinExistence type="predicted"/>
<keyword evidence="3" id="KW-1185">Reference proteome</keyword>
<evidence type="ECO:0000313" key="2">
    <source>
        <dbReference type="EnsemblPlants" id="PGSC0003DMT400061006"/>
    </source>
</evidence>
<protein>
    <submittedName>
        <fullName evidence="2">Uncharacterized protein</fullName>
    </submittedName>
</protein>
<dbReference type="HOGENOM" id="CLU_2817409_0_0_1"/>